<dbReference type="AlphaFoldDB" id="Q69K89"/>
<sequence length="206" mass="23256">MPTPGPRPVDRSDLSPPKIHLQVIEKRLHLVLDQTTTSRTNDIRTTTDKVNNITTSHDDDETRGPQSSRGPEDEVVGPRAKTPTTIIPHCLRRHQEAVLAGHENVVHLLLWIPFKWSRYDYGMSSTSNITILAPRLLMVEVRLRLVFYQQRSDPRTTTSNGQVILVPRLPMVELRLRLVLDQQRSGSRTSISSGRVMTTTGLQSAI</sequence>
<feature type="region of interest" description="Disordered" evidence="1">
    <location>
        <begin position="42"/>
        <end position="81"/>
    </location>
</feature>
<reference evidence="3" key="2">
    <citation type="journal article" date="2008" name="Nucleic Acids Res.">
        <title>The rice annotation project database (RAP-DB): 2008 update.</title>
        <authorList>
            <consortium name="The rice annotation project (RAP)"/>
        </authorList>
    </citation>
    <scope>GENOME REANNOTATION</scope>
    <source>
        <strain evidence="3">cv. Nipponbare</strain>
    </source>
</reference>
<organism evidence="2 3">
    <name type="scientific">Oryza sativa subsp. japonica</name>
    <name type="common">Rice</name>
    <dbReference type="NCBI Taxonomy" id="39947"/>
    <lineage>
        <taxon>Eukaryota</taxon>
        <taxon>Viridiplantae</taxon>
        <taxon>Streptophyta</taxon>
        <taxon>Embryophyta</taxon>
        <taxon>Tracheophyta</taxon>
        <taxon>Spermatophyta</taxon>
        <taxon>Magnoliopsida</taxon>
        <taxon>Liliopsida</taxon>
        <taxon>Poales</taxon>
        <taxon>Poaceae</taxon>
        <taxon>BOP clade</taxon>
        <taxon>Oryzoideae</taxon>
        <taxon>Oryzeae</taxon>
        <taxon>Oryzinae</taxon>
        <taxon>Oryza</taxon>
        <taxon>Oryza sativa</taxon>
    </lineage>
</organism>
<reference evidence="3" key="1">
    <citation type="journal article" date="2005" name="Nature">
        <title>The map-based sequence of the rice genome.</title>
        <authorList>
            <consortium name="International rice genome sequencing project (IRGSP)"/>
            <person name="Matsumoto T."/>
            <person name="Wu J."/>
            <person name="Kanamori H."/>
            <person name="Katayose Y."/>
            <person name="Fujisawa M."/>
            <person name="Namiki N."/>
            <person name="Mizuno H."/>
            <person name="Yamamoto K."/>
            <person name="Antonio B.A."/>
            <person name="Baba T."/>
            <person name="Sakata K."/>
            <person name="Nagamura Y."/>
            <person name="Aoki H."/>
            <person name="Arikawa K."/>
            <person name="Arita K."/>
            <person name="Bito T."/>
            <person name="Chiden Y."/>
            <person name="Fujitsuka N."/>
            <person name="Fukunaka R."/>
            <person name="Hamada M."/>
            <person name="Harada C."/>
            <person name="Hayashi A."/>
            <person name="Hijishita S."/>
            <person name="Honda M."/>
            <person name="Hosokawa S."/>
            <person name="Ichikawa Y."/>
            <person name="Idonuma A."/>
            <person name="Iijima M."/>
            <person name="Ikeda M."/>
            <person name="Ikeno M."/>
            <person name="Ito K."/>
            <person name="Ito S."/>
            <person name="Ito T."/>
            <person name="Ito Y."/>
            <person name="Ito Y."/>
            <person name="Iwabuchi A."/>
            <person name="Kamiya K."/>
            <person name="Karasawa W."/>
            <person name="Kurita K."/>
            <person name="Katagiri S."/>
            <person name="Kikuta A."/>
            <person name="Kobayashi H."/>
            <person name="Kobayashi N."/>
            <person name="Machita K."/>
            <person name="Maehara T."/>
            <person name="Masukawa M."/>
            <person name="Mizubayashi T."/>
            <person name="Mukai Y."/>
            <person name="Nagasaki H."/>
            <person name="Nagata Y."/>
            <person name="Naito S."/>
            <person name="Nakashima M."/>
            <person name="Nakama Y."/>
            <person name="Nakamichi Y."/>
            <person name="Nakamura M."/>
            <person name="Meguro A."/>
            <person name="Negishi M."/>
            <person name="Ohta I."/>
            <person name="Ohta T."/>
            <person name="Okamoto M."/>
            <person name="Ono N."/>
            <person name="Saji S."/>
            <person name="Sakaguchi M."/>
            <person name="Sakai K."/>
            <person name="Shibata M."/>
            <person name="Shimokawa T."/>
            <person name="Song J."/>
            <person name="Takazaki Y."/>
            <person name="Terasawa K."/>
            <person name="Tsugane M."/>
            <person name="Tsuji K."/>
            <person name="Ueda S."/>
            <person name="Waki K."/>
            <person name="Yamagata H."/>
            <person name="Yamamoto M."/>
            <person name="Yamamoto S."/>
            <person name="Yamane H."/>
            <person name="Yoshiki S."/>
            <person name="Yoshihara R."/>
            <person name="Yukawa K."/>
            <person name="Zhong H."/>
            <person name="Yano M."/>
            <person name="Yuan Q."/>
            <person name="Ouyang S."/>
            <person name="Liu J."/>
            <person name="Jones K.M."/>
            <person name="Gansberger K."/>
            <person name="Moffat K."/>
            <person name="Hill J."/>
            <person name="Bera J."/>
            <person name="Fadrosh D."/>
            <person name="Jin S."/>
            <person name="Johri S."/>
            <person name="Kim M."/>
            <person name="Overton L."/>
            <person name="Reardon M."/>
            <person name="Tsitrin T."/>
            <person name="Vuong H."/>
            <person name="Weaver B."/>
            <person name="Ciecko A."/>
            <person name="Tallon L."/>
            <person name="Jackson J."/>
            <person name="Pai G."/>
            <person name="Aken S.V."/>
            <person name="Utterback T."/>
            <person name="Reidmuller S."/>
            <person name="Feldblyum T."/>
            <person name="Hsiao J."/>
            <person name="Zismann V."/>
            <person name="Iobst S."/>
            <person name="de Vazeille A.R."/>
            <person name="Buell C.R."/>
            <person name="Ying K."/>
            <person name="Li Y."/>
            <person name="Lu T."/>
            <person name="Huang Y."/>
            <person name="Zhao Q."/>
            <person name="Feng Q."/>
            <person name="Zhang L."/>
            <person name="Zhu J."/>
            <person name="Weng Q."/>
            <person name="Mu J."/>
            <person name="Lu Y."/>
            <person name="Fan D."/>
            <person name="Liu Y."/>
            <person name="Guan J."/>
            <person name="Zhang Y."/>
            <person name="Yu S."/>
            <person name="Liu X."/>
            <person name="Zhang Y."/>
            <person name="Hong G."/>
            <person name="Han B."/>
            <person name="Choisne N."/>
            <person name="Demange N."/>
            <person name="Orjeda G."/>
            <person name="Samain S."/>
            <person name="Cattolico L."/>
            <person name="Pelletier E."/>
            <person name="Couloux A."/>
            <person name="Segurens B."/>
            <person name="Wincker P."/>
            <person name="D'Hont A."/>
            <person name="Scarpelli C."/>
            <person name="Weissenbach J."/>
            <person name="Salanoubat M."/>
            <person name="Quetier F."/>
            <person name="Yu Y."/>
            <person name="Kim H.R."/>
            <person name="Rambo T."/>
            <person name="Currie J."/>
            <person name="Collura K."/>
            <person name="Luo M."/>
            <person name="Yang T."/>
            <person name="Ammiraju J.S.S."/>
            <person name="Engler F."/>
            <person name="Soderlund C."/>
            <person name="Wing R.A."/>
            <person name="Palmer L.E."/>
            <person name="de la Bastide M."/>
            <person name="Spiegel L."/>
            <person name="Nascimento L."/>
            <person name="Zutavern T."/>
            <person name="O'Shaughnessy A."/>
            <person name="Dike S."/>
            <person name="Dedhia N."/>
            <person name="Preston R."/>
            <person name="Balija V."/>
            <person name="McCombie W.R."/>
            <person name="Chow T."/>
            <person name="Chen H."/>
            <person name="Chung M."/>
            <person name="Chen C."/>
            <person name="Shaw J."/>
            <person name="Wu H."/>
            <person name="Hsiao K."/>
            <person name="Chao Y."/>
            <person name="Chu M."/>
            <person name="Cheng C."/>
            <person name="Hour A."/>
            <person name="Lee P."/>
            <person name="Lin S."/>
            <person name="Lin Y."/>
            <person name="Liou J."/>
            <person name="Liu S."/>
            <person name="Hsing Y."/>
            <person name="Raghuvanshi S."/>
            <person name="Mohanty A."/>
            <person name="Bharti A.K."/>
            <person name="Gaur A."/>
            <person name="Gupta V."/>
            <person name="Kumar D."/>
            <person name="Ravi V."/>
            <person name="Vij S."/>
            <person name="Kapur A."/>
            <person name="Khurana P."/>
            <person name="Khurana P."/>
            <person name="Khurana J.P."/>
            <person name="Tyagi A.K."/>
            <person name="Gaikwad K."/>
            <person name="Singh A."/>
            <person name="Dalal V."/>
            <person name="Srivastava S."/>
            <person name="Dixit A."/>
            <person name="Pal A.K."/>
            <person name="Ghazi I.A."/>
            <person name="Yadav M."/>
            <person name="Pandit A."/>
            <person name="Bhargava A."/>
            <person name="Sureshbabu K."/>
            <person name="Batra K."/>
            <person name="Sharma T.R."/>
            <person name="Mohapatra T."/>
            <person name="Singh N.K."/>
            <person name="Messing J."/>
            <person name="Nelson A.B."/>
            <person name="Fuks G."/>
            <person name="Kavchok S."/>
            <person name="Keizer G."/>
            <person name="Linton E."/>
            <person name="Llaca V."/>
            <person name="Song R."/>
            <person name="Tanyolac B."/>
            <person name="Young S."/>
            <person name="Ho-Il K."/>
            <person name="Hahn J.H."/>
            <person name="Sangsakoo G."/>
            <person name="Vanavichit A."/>
            <person name="de Mattos Luiz.A.T."/>
            <person name="Zimmer P.D."/>
            <person name="Malone G."/>
            <person name="Dellagostin O."/>
            <person name="de Oliveira A.C."/>
            <person name="Bevan M."/>
            <person name="Bancroft I."/>
            <person name="Minx P."/>
            <person name="Cordum H."/>
            <person name="Wilson R."/>
            <person name="Cheng Z."/>
            <person name="Jin W."/>
            <person name="Jiang J."/>
            <person name="Leong S.A."/>
            <person name="Iwama H."/>
            <person name="Gojobori T."/>
            <person name="Itoh T."/>
            <person name="Niimura Y."/>
            <person name="Fujii Y."/>
            <person name="Habara T."/>
            <person name="Sakai H."/>
            <person name="Sato Y."/>
            <person name="Wilson G."/>
            <person name="Kumar K."/>
            <person name="McCouch S."/>
            <person name="Juretic N."/>
            <person name="Hoen D."/>
            <person name="Wright S."/>
            <person name="Bruskiewich R."/>
            <person name="Bureau T."/>
            <person name="Miyao A."/>
            <person name="Hirochika H."/>
            <person name="Nishikawa T."/>
            <person name="Kadowaki K."/>
            <person name="Sugiura M."/>
            <person name="Burr B."/>
            <person name="Sasaki T."/>
        </authorList>
    </citation>
    <scope>NUCLEOTIDE SEQUENCE [LARGE SCALE GENOMIC DNA]</scope>
    <source>
        <strain evidence="3">cv. Nipponbare</strain>
    </source>
</reference>
<name>Q69K89_ORYSJ</name>
<gene>
    <name evidence="2" type="primary">OSJNBb0079K11.23</name>
</gene>
<dbReference type="Proteomes" id="UP000000763">
    <property type="component" value="Chromosome 9"/>
</dbReference>
<evidence type="ECO:0000313" key="2">
    <source>
        <dbReference type="EMBL" id="BAD36615.1"/>
    </source>
</evidence>
<proteinExistence type="predicted"/>
<evidence type="ECO:0000313" key="3">
    <source>
        <dbReference type="Proteomes" id="UP000000763"/>
    </source>
</evidence>
<accession>Q69K89</accession>
<dbReference type="EMBL" id="AP005971">
    <property type="protein sequence ID" value="BAD36615.1"/>
    <property type="molecule type" value="Genomic_DNA"/>
</dbReference>
<protein>
    <submittedName>
        <fullName evidence="2">Uncharacterized protein</fullName>
    </submittedName>
</protein>
<evidence type="ECO:0000256" key="1">
    <source>
        <dbReference type="SAM" id="MobiDB-lite"/>
    </source>
</evidence>